<name>A0A653VTY4_9GAMM</name>
<protein>
    <submittedName>
        <fullName evidence="8">MarR family transcriptional regulator</fullName>
    </submittedName>
    <submittedName>
        <fullName evidence="9">Organic hydroperoxide resistance transcriptional regulator</fullName>
    </submittedName>
</protein>
<evidence type="ECO:0000313" key="8">
    <source>
        <dbReference type="EMBL" id="NUY95648.1"/>
    </source>
</evidence>
<evidence type="ECO:0000256" key="3">
    <source>
        <dbReference type="ARBA" id="ARBA00023015"/>
    </source>
</evidence>
<evidence type="ECO:0000256" key="1">
    <source>
        <dbReference type="ARBA" id="ARBA00004496"/>
    </source>
</evidence>
<sequence length="144" mass="15992">MSCESRADIGKQLSFALYGAASRMNRMHKPFLDPLGLTFPQYLVMLELFSETPRSVGDLGNRLGMDTGTITPVLKRLEAAGRIVRTRDRNDERRVLITLTAQGAALQQTLWTITDSIKSACNLSDQELAALRDTLLDFAHPAQQ</sequence>
<gene>
    <name evidence="9" type="primary">ohrR</name>
    <name evidence="7" type="ORF">AABB92_09570</name>
    <name evidence="8" type="ORF">HU668_04140</name>
    <name evidence="9" type="ORF">PANT111_210123</name>
</gene>
<dbReference type="Pfam" id="PF22381">
    <property type="entry name" value="Staph_reg_Sar_Rot"/>
    <property type="match status" value="1"/>
</dbReference>
<dbReference type="InterPro" id="IPR000835">
    <property type="entry name" value="HTH_MarR-typ"/>
</dbReference>
<evidence type="ECO:0000313" key="11">
    <source>
        <dbReference type="Proteomes" id="UP000566985"/>
    </source>
</evidence>
<dbReference type="GeneID" id="57344123"/>
<reference evidence="9 10" key="1">
    <citation type="submission" date="2019-10" db="EMBL/GenBank/DDBJ databases">
        <authorList>
            <person name="Karimi E."/>
        </authorList>
    </citation>
    <scope>NUCLEOTIDE SEQUENCE [LARGE SCALE GENOMIC DNA]</scope>
    <source>
        <strain evidence="9">Pantoea sp. 111</strain>
    </source>
</reference>
<dbReference type="SUPFAM" id="SSF46785">
    <property type="entry name" value="Winged helix' DNA-binding domain"/>
    <property type="match status" value="1"/>
</dbReference>
<dbReference type="AlphaFoldDB" id="A0A653VTY4"/>
<dbReference type="PRINTS" id="PR00598">
    <property type="entry name" value="HTHMARR"/>
</dbReference>
<feature type="domain" description="HTH marR-type" evidence="6">
    <location>
        <begin position="10"/>
        <end position="140"/>
    </location>
</feature>
<proteinExistence type="predicted"/>
<dbReference type="EMBL" id="JABWPM010000002">
    <property type="protein sequence ID" value="NUY95648.1"/>
    <property type="molecule type" value="Genomic_DNA"/>
</dbReference>
<dbReference type="GO" id="GO:0005737">
    <property type="term" value="C:cytoplasm"/>
    <property type="evidence" value="ECO:0007669"/>
    <property type="project" value="UniProtKB-SubCell"/>
</dbReference>
<dbReference type="PROSITE" id="PS50995">
    <property type="entry name" value="HTH_MARR_2"/>
    <property type="match status" value="1"/>
</dbReference>
<dbReference type="PANTHER" id="PTHR33164">
    <property type="entry name" value="TRANSCRIPTIONAL REGULATOR, MARR FAMILY"/>
    <property type="match status" value="1"/>
</dbReference>
<dbReference type="GO" id="GO:0006950">
    <property type="term" value="P:response to stress"/>
    <property type="evidence" value="ECO:0007669"/>
    <property type="project" value="TreeGrafter"/>
</dbReference>
<evidence type="ECO:0000313" key="12">
    <source>
        <dbReference type="Proteomes" id="UP001468095"/>
    </source>
</evidence>
<dbReference type="RefSeq" id="WP_031377298.1">
    <property type="nucleotide sequence ID" value="NZ_CAUQFK010000009.1"/>
</dbReference>
<dbReference type="Proteomes" id="UP000433737">
    <property type="component" value="Unassembled WGS sequence"/>
</dbReference>
<dbReference type="CDD" id="cd00090">
    <property type="entry name" value="HTH_ARSR"/>
    <property type="match status" value="1"/>
</dbReference>
<dbReference type="Gene3D" id="1.10.10.10">
    <property type="entry name" value="Winged helix-like DNA-binding domain superfamily/Winged helix DNA-binding domain"/>
    <property type="match status" value="1"/>
</dbReference>
<dbReference type="GO" id="GO:0003677">
    <property type="term" value="F:DNA binding"/>
    <property type="evidence" value="ECO:0007669"/>
    <property type="project" value="UniProtKB-KW"/>
</dbReference>
<dbReference type="PANTHER" id="PTHR33164:SF5">
    <property type="entry name" value="ORGANIC HYDROPEROXIDE RESISTANCE TRANSCRIPTIONAL REGULATOR"/>
    <property type="match status" value="1"/>
</dbReference>
<evidence type="ECO:0000259" key="6">
    <source>
        <dbReference type="PROSITE" id="PS50995"/>
    </source>
</evidence>
<dbReference type="SMART" id="SM00347">
    <property type="entry name" value="HTH_MARR"/>
    <property type="match status" value="1"/>
</dbReference>
<accession>A0A653VTY4</accession>
<dbReference type="EMBL" id="JBCGBG010000001">
    <property type="protein sequence ID" value="MEL7695903.1"/>
    <property type="molecule type" value="Genomic_DNA"/>
</dbReference>
<keyword evidence="12" id="KW-1185">Reference proteome</keyword>
<dbReference type="InterPro" id="IPR036388">
    <property type="entry name" value="WH-like_DNA-bd_sf"/>
</dbReference>
<keyword evidence="5" id="KW-0804">Transcription</keyword>
<evidence type="ECO:0000256" key="5">
    <source>
        <dbReference type="ARBA" id="ARBA00023163"/>
    </source>
</evidence>
<evidence type="ECO:0000256" key="4">
    <source>
        <dbReference type="ARBA" id="ARBA00023125"/>
    </source>
</evidence>
<dbReference type="InterPro" id="IPR055166">
    <property type="entry name" value="Transc_reg_Sar_Rot_HTH"/>
</dbReference>
<dbReference type="EMBL" id="CABWMH010000014">
    <property type="protein sequence ID" value="VXC09789.1"/>
    <property type="molecule type" value="Genomic_DNA"/>
</dbReference>
<organism evidence="8 11">
    <name type="scientific">Pantoea brenneri</name>
    <dbReference type="NCBI Taxonomy" id="472694"/>
    <lineage>
        <taxon>Bacteria</taxon>
        <taxon>Pseudomonadati</taxon>
        <taxon>Pseudomonadota</taxon>
        <taxon>Gammaproteobacteria</taxon>
        <taxon>Enterobacterales</taxon>
        <taxon>Erwiniaceae</taxon>
        <taxon>Pantoea</taxon>
    </lineage>
</organism>
<comment type="caution">
    <text evidence="8">The sequence shown here is derived from an EMBL/GenBank/DDBJ whole genome shotgun (WGS) entry which is preliminary data.</text>
</comment>
<dbReference type="InterPro" id="IPR039422">
    <property type="entry name" value="MarR/SlyA-like"/>
</dbReference>
<evidence type="ECO:0000313" key="7">
    <source>
        <dbReference type="EMBL" id="MEL7695903.1"/>
    </source>
</evidence>
<keyword evidence="4" id="KW-0238">DNA-binding</keyword>
<evidence type="ECO:0000313" key="9">
    <source>
        <dbReference type="EMBL" id="VXC09789.1"/>
    </source>
</evidence>
<evidence type="ECO:0000256" key="2">
    <source>
        <dbReference type="ARBA" id="ARBA00022490"/>
    </source>
</evidence>
<dbReference type="Proteomes" id="UP000566985">
    <property type="component" value="Unassembled WGS sequence"/>
</dbReference>
<comment type="subcellular location">
    <subcellularLocation>
        <location evidence="1">Cytoplasm</location>
    </subcellularLocation>
</comment>
<dbReference type="InterPro" id="IPR011991">
    <property type="entry name" value="ArsR-like_HTH"/>
</dbReference>
<keyword evidence="3" id="KW-0805">Transcription regulation</keyword>
<dbReference type="Proteomes" id="UP001468095">
    <property type="component" value="Unassembled WGS sequence"/>
</dbReference>
<reference evidence="8 11" key="2">
    <citation type="submission" date="2020-05" db="EMBL/GenBank/DDBJ databases">
        <title>Whole Genome Sequences of Enterobacteriales Associated with the International Space Station.</title>
        <authorList>
            <person name="Bharadwaj A."/>
            <person name="Daudu R."/>
            <person name="Singh N."/>
            <person name="Wood J."/>
            <person name="Debieu M."/>
            <person name="Mason C."/>
            <person name="Wang C."/>
            <person name="Venkateswaran K."/>
        </authorList>
    </citation>
    <scope>NUCLEOTIDE SEQUENCE [LARGE SCALE GENOMIC DNA]</scope>
    <source>
        <strain evidence="8 11">IF5SW-B1</strain>
    </source>
</reference>
<evidence type="ECO:0000313" key="10">
    <source>
        <dbReference type="Proteomes" id="UP000433737"/>
    </source>
</evidence>
<reference evidence="7 12" key="3">
    <citation type="submission" date="2024-04" db="EMBL/GenBank/DDBJ databases">
        <authorList>
            <person name="Suleimanova A.D."/>
            <person name="Pudova D.S."/>
            <person name="Shagimardanova E.I."/>
            <person name="Sharipova M.R."/>
        </authorList>
    </citation>
    <scope>NUCLEOTIDE SEQUENCE [LARGE SCALE GENOMIC DNA]</scope>
    <source>
        <strain evidence="7 12">3.1</strain>
    </source>
</reference>
<keyword evidence="2" id="KW-0963">Cytoplasm</keyword>
<dbReference type="GO" id="GO:0003700">
    <property type="term" value="F:DNA-binding transcription factor activity"/>
    <property type="evidence" value="ECO:0007669"/>
    <property type="project" value="InterPro"/>
</dbReference>
<dbReference type="InterPro" id="IPR036390">
    <property type="entry name" value="WH_DNA-bd_sf"/>
</dbReference>